<keyword evidence="2" id="KW-1185">Reference proteome</keyword>
<comment type="caution">
    <text evidence="1">The sequence shown here is derived from an EMBL/GenBank/DDBJ whole genome shotgun (WGS) entry which is preliminary data.</text>
</comment>
<evidence type="ECO:0000313" key="1">
    <source>
        <dbReference type="EMBL" id="KAJ8636590.1"/>
    </source>
</evidence>
<gene>
    <name evidence="1" type="ORF">MRB53_010857</name>
</gene>
<name>A0ACC2LTB2_PERAE</name>
<evidence type="ECO:0000313" key="2">
    <source>
        <dbReference type="Proteomes" id="UP001234297"/>
    </source>
</evidence>
<proteinExistence type="predicted"/>
<sequence>MWEVRMLQEFSVKIESKRVILEFEFVLQQQMGEKGAVPICTSQLLRLKSWLYNYKGLPTLTASLFISMVLIWAIGSCTFRAYQRQDNISIPLITTISSLSSKTLSDKPNAATTSTTTSLSSPSAQNLTHNTNVIPLSAPLSATQNTSTTLFSQNPNHPLQSPSSLSSKNLTHPLQSPSSLSSQNLNHIPNSPHQNSTHTSASTSWISIIMERNFTSNLLARWLSPGGQPCLDSRSTDIKIPELDGRDSIELSTGGIHEFVFSAYDDAGNARCSGGDYFETDLSGESWKSRPPVKDLGNGSYTFSLQIHPDFAGEFNLTVVLLFRSFQGLKFSTERLAFRKELRNIPIKFIPGSSPLPELHICGASDFSRDIWSGRWTRHGKNDHCNIDQDGRYRCLDAGFPCKNPWCNGSLGLLESNGWVYSAHCAFKIFTADSAWQCLQNRWIFFWGDSNHVDSIRNLLNFVLGLPEIHSVPRRFDTNFTNPKNPSQSVRITSIFNGHWNETKNYEGLNSLRNDGFRDLLKQYFSESTVPDTMILNSGLHDGIHWRSIRAFSEGAEYAAKFWEETLAPIRQKGRMPRLFYRTTIATGGYARALAFNPSKMEAFNLVLLEKLRDRGLVTGVIDNFDMTFPWHYDNRCNDGVHYGRAPAKARWRDGEIGHQYFVDLMLGHVLLNAICAEE</sequence>
<reference evidence="1 2" key="1">
    <citation type="journal article" date="2022" name="Hortic Res">
        <title>A haplotype resolved chromosomal level avocado genome allows analysis of novel avocado genes.</title>
        <authorList>
            <person name="Nath O."/>
            <person name="Fletcher S.J."/>
            <person name="Hayward A."/>
            <person name="Shaw L.M."/>
            <person name="Masouleh A.K."/>
            <person name="Furtado A."/>
            <person name="Henry R.J."/>
            <person name="Mitter N."/>
        </authorList>
    </citation>
    <scope>NUCLEOTIDE SEQUENCE [LARGE SCALE GENOMIC DNA]</scope>
    <source>
        <strain evidence="2">cv. Hass</strain>
    </source>
</reference>
<accession>A0ACC2LTB2</accession>
<protein>
    <submittedName>
        <fullName evidence="1">Uncharacterized protein</fullName>
    </submittedName>
</protein>
<dbReference type="Proteomes" id="UP001234297">
    <property type="component" value="Chromosome 3"/>
</dbReference>
<organism evidence="1 2">
    <name type="scientific">Persea americana</name>
    <name type="common">Avocado</name>
    <dbReference type="NCBI Taxonomy" id="3435"/>
    <lineage>
        <taxon>Eukaryota</taxon>
        <taxon>Viridiplantae</taxon>
        <taxon>Streptophyta</taxon>
        <taxon>Embryophyta</taxon>
        <taxon>Tracheophyta</taxon>
        <taxon>Spermatophyta</taxon>
        <taxon>Magnoliopsida</taxon>
        <taxon>Magnoliidae</taxon>
        <taxon>Laurales</taxon>
        <taxon>Lauraceae</taxon>
        <taxon>Persea</taxon>
    </lineage>
</organism>
<dbReference type="EMBL" id="CM056811">
    <property type="protein sequence ID" value="KAJ8636590.1"/>
    <property type="molecule type" value="Genomic_DNA"/>
</dbReference>